<feature type="transmembrane region" description="Helical" evidence="3">
    <location>
        <begin position="428"/>
        <end position="447"/>
    </location>
</feature>
<organism evidence="4 5">
    <name type="scientific">Labrus bergylta</name>
    <name type="common">ballan wrasse</name>
    <dbReference type="NCBI Taxonomy" id="56723"/>
    <lineage>
        <taxon>Eukaryota</taxon>
        <taxon>Metazoa</taxon>
        <taxon>Chordata</taxon>
        <taxon>Craniata</taxon>
        <taxon>Vertebrata</taxon>
        <taxon>Euteleostomi</taxon>
        <taxon>Actinopterygii</taxon>
        <taxon>Neopterygii</taxon>
        <taxon>Teleostei</taxon>
        <taxon>Neoteleostei</taxon>
        <taxon>Acanthomorphata</taxon>
        <taxon>Eupercaria</taxon>
        <taxon>Labriformes</taxon>
        <taxon>Labridae</taxon>
        <taxon>Labrus</taxon>
    </lineage>
</organism>
<dbReference type="InParanoid" id="A0A3Q3GV42"/>
<dbReference type="GO" id="GO:0022857">
    <property type="term" value="F:transmembrane transporter activity"/>
    <property type="evidence" value="ECO:0007669"/>
    <property type="project" value="InterPro"/>
</dbReference>
<keyword evidence="3" id="KW-0812">Transmembrane</keyword>
<keyword evidence="3" id="KW-1133">Transmembrane helix</keyword>
<evidence type="ECO:0000256" key="3">
    <source>
        <dbReference type="SAM" id="Phobius"/>
    </source>
</evidence>
<keyword evidence="3" id="KW-0472">Membrane</keyword>
<reference evidence="4" key="1">
    <citation type="submission" date="2025-08" db="UniProtKB">
        <authorList>
            <consortium name="Ensembl"/>
        </authorList>
    </citation>
    <scope>IDENTIFICATION</scope>
</reference>
<evidence type="ECO:0000256" key="1">
    <source>
        <dbReference type="ARBA" id="ARBA00004141"/>
    </source>
</evidence>
<feature type="transmembrane region" description="Helical" evidence="3">
    <location>
        <begin position="367"/>
        <end position="392"/>
    </location>
</feature>
<evidence type="ECO:0000313" key="4">
    <source>
        <dbReference type="Ensembl" id="ENSLBEP00000035199.1"/>
    </source>
</evidence>
<dbReference type="GO" id="GO:0016020">
    <property type="term" value="C:membrane"/>
    <property type="evidence" value="ECO:0007669"/>
    <property type="project" value="UniProtKB-SubCell"/>
</dbReference>
<feature type="transmembrane region" description="Helical" evidence="3">
    <location>
        <begin position="189"/>
        <end position="209"/>
    </location>
</feature>
<feature type="transmembrane region" description="Helical" evidence="3">
    <location>
        <begin position="324"/>
        <end position="346"/>
    </location>
</feature>
<dbReference type="InterPro" id="IPR011701">
    <property type="entry name" value="MFS"/>
</dbReference>
<name>A0A3Q3GV42_9LABR</name>
<dbReference type="GO" id="GO:0005634">
    <property type="term" value="C:nucleus"/>
    <property type="evidence" value="ECO:0007669"/>
    <property type="project" value="Ensembl"/>
</dbReference>
<dbReference type="CTD" id="572234"/>
<feature type="transmembrane region" description="Helical" evidence="3">
    <location>
        <begin position="127"/>
        <end position="150"/>
    </location>
</feature>
<dbReference type="GO" id="GO:0005737">
    <property type="term" value="C:cytoplasm"/>
    <property type="evidence" value="ECO:0007669"/>
    <property type="project" value="Ensembl"/>
</dbReference>
<proteinExistence type="predicted"/>
<dbReference type="InterPro" id="IPR027197">
    <property type="entry name" value="SLC43A3"/>
</dbReference>
<dbReference type="STRING" id="56723.ENSLBEP00000035199"/>
<feature type="transmembrane region" description="Helical" evidence="3">
    <location>
        <begin position="398"/>
        <end position="416"/>
    </location>
</feature>
<evidence type="ECO:0000313" key="5">
    <source>
        <dbReference type="Proteomes" id="UP000261660"/>
    </source>
</evidence>
<sequence>MFGFPGSGAKSYYWLTLLSGLVESLFFSGMAFGWASLVFVLKVDGYFAGYCVNTTRDSDPAVYIDCMGQDEQFSLVMCVALITNTLIRFPIGCVFDHFGTTATRLISIILYTTGALFITLLNEDTVILLYPAMSCLIISGTILHITNAQVGNLFHLYRSTIITVYNGAFDSSAAVFLVVKLLHERGVSLYLSFLFLTSCSSILLLRTFFLMPRGHIPYPLPESYTYGVRCPGSKKKENNETEEMKEQKDLEKTQKDQQTDGAKPEHEPKNEEVASFRSCVLSWLFLWHLVWVITILFCQFIFLSNVNPMLNRLANDDQTLVSHYTNAFALTQLCSVLFAPVSGVIMDRHKKRPLASGETRREADLNSSCLSLFLTSLQCFLFCVCFTCPVLPLQYFTFVLQVINSSFFFGGHQAFISIAFPMSHFGKISGIAMSLSALGLVFQVPILHLIQHQLHGDPLYVNVAVTLLSLLALIHPIHVRLYCKKLKKQRTPTTPEANEQLLNMEPFQFSQL</sequence>
<feature type="transmembrane region" description="Helical" evidence="3">
    <location>
        <begin position="12"/>
        <end position="35"/>
    </location>
</feature>
<dbReference type="OrthoDB" id="330047at2759"/>
<dbReference type="PANTHER" id="PTHR20765:SF1">
    <property type="entry name" value="EQUILIBRATIVE NUCLEOBASE TRANSPORTER 1"/>
    <property type="match status" value="1"/>
</dbReference>
<feature type="region of interest" description="Disordered" evidence="2">
    <location>
        <begin position="231"/>
        <end position="269"/>
    </location>
</feature>
<dbReference type="AlphaFoldDB" id="A0A3Q3GV42"/>
<dbReference type="Gene3D" id="1.20.1250.20">
    <property type="entry name" value="MFS general substrate transporter like domains"/>
    <property type="match status" value="1"/>
</dbReference>
<feature type="transmembrane region" description="Helical" evidence="3">
    <location>
        <begin position="162"/>
        <end position="183"/>
    </location>
</feature>
<feature type="transmembrane region" description="Helical" evidence="3">
    <location>
        <begin position="284"/>
        <end position="304"/>
    </location>
</feature>
<keyword evidence="5" id="KW-1185">Reference proteome</keyword>
<comment type="subcellular location">
    <subcellularLocation>
        <location evidence="1">Membrane</location>
        <topology evidence="1">Multi-pass membrane protein</topology>
    </subcellularLocation>
</comment>
<dbReference type="Proteomes" id="UP000261660">
    <property type="component" value="Unplaced"/>
</dbReference>
<accession>A0A3Q3GV42</accession>
<reference evidence="4" key="2">
    <citation type="submission" date="2025-09" db="UniProtKB">
        <authorList>
            <consortium name="Ensembl"/>
        </authorList>
    </citation>
    <scope>IDENTIFICATION</scope>
</reference>
<dbReference type="InterPro" id="IPR036259">
    <property type="entry name" value="MFS_trans_sf"/>
</dbReference>
<dbReference type="Ensembl" id="ENSLBET00000036695.1">
    <property type="protein sequence ID" value="ENSLBEP00000035199.1"/>
    <property type="gene ID" value="ENSLBEG00000026429.1"/>
</dbReference>
<dbReference type="RefSeq" id="XP_020497365.1">
    <property type="nucleotide sequence ID" value="XM_020641709.3"/>
</dbReference>
<feature type="transmembrane region" description="Helical" evidence="3">
    <location>
        <begin position="73"/>
        <end position="95"/>
    </location>
</feature>
<feature type="transmembrane region" description="Helical" evidence="3">
    <location>
        <begin position="459"/>
        <end position="483"/>
    </location>
</feature>
<evidence type="ECO:0000256" key="2">
    <source>
        <dbReference type="SAM" id="MobiDB-lite"/>
    </source>
</evidence>
<dbReference type="SUPFAM" id="SSF103473">
    <property type="entry name" value="MFS general substrate transporter"/>
    <property type="match status" value="1"/>
</dbReference>
<dbReference type="RefSeq" id="XP_065816777.1">
    <property type="nucleotide sequence ID" value="XM_065960705.1"/>
</dbReference>
<feature type="compositionally biased region" description="Basic and acidic residues" evidence="2">
    <location>
        <begin position="234"/>
        <end position="269"/>
    </location>
</feature>
<dbReference type="Pfam" id="PF07690">
    <property type="entry name" value="MFS_1"/>
    <property type="match status" value="1"/>
</dbReference>
<protein>
    <submittedName>
        <fullName evidence="4">Solute carrier family 43 member 3a</fullName>
    </submittedName>
</protein>
<dbReference type="RefSeq" id="XP_020497367.1">
    <property type="nucleotide sequence ID" value="XM_020641711.3"/>
</dbReference>
<dbReference type="GeneID" id="109989820"/>
<dbReference type="GeneTree" id="ENSGT00940000157622"/>
<feature type="transmembrane region" description="Helical" evidence="3">
    <location>
        <begin position="102"/>
        <end position="121"/>
    </location>
</feature>
<dbReference type="PANTHER" id="PTHR20765">
    <property type="entry name" value="SOLUTE CARRIER FAMILY 43 MEMBER 3-RELATED"/>
    <property type="match status" value="1"/>
</dbReference>